<sequence>MDRNSYRNMGHHHIKRSPDSLFCNRLPMGLTNSPDILQECMMGIMDSLEYARIYIDDYVSPPGADIYHSDLASRAPLYNLWSTLCHRNLDFVYKSPASVVNFLTLTRPYFLTQVDVYAHIQGQKDAIKAANTDKSQAAQAKEAFTDNLAAKWEAEYVAMEQETQQLDLEDANLTAASKMELEIFKAGKMEFLGLLGARIDNPALLPSTVKRWLSGTCELLLGLKRLLIRLKISCVKPQVLLQWTQAPFRRLENEMGLDLSTPCGHW</sequence>
<organism evidence="1 2">
    <name type="scientific">Seminavis robusta</name>
    <dbReference type="NCBI Taxonomy" id="568900"/>
    <lineage>
        <taxon>Eukaryota</taxon>
        <taxon>Sar</taxon>
        <taxon>Stramenopiles</taxon>
        <taxon>Ochrophyta</taxon>
        <taxon>Bacillariophyta</taxon>
        <taxon>Bacillariophyceae</taxon>
        <taxon>Bacillariophycidae</taxon>
        <taxon>Naviculales</taxon>
        <taxon>Naviculaceae</taxon>
        <taxon>Seminavis</taxon>
    </lineage>
</organism>
<comment type="caution">
    <text evidence="1">The sequence shown here is derived from an EMBL/GenBank/DDBJ whole genome shotgun (WGS) entry which is preliminary data.</text>
</comment>
<dbReference type="Proteomes" id="UP001153069">
    <property type="component" value="Unassembled WGS sequence"/>
</dbReference>
<keyword evidence="2" id="KW-1185">Reference proteome</keyword>
<reference evidence="1" key="1">
    <citation type="submission" date="2020-06" db="EMBL/GenBank/DDBJ databases">
        <authorList>
            <consortium name="Plant Systems Biology data submission"/>
        </authorList>
    </citation>
    <scope>NUCLEOTIDE SEQUENCE</scope>
    <source>
        <strain evidence="1">D6</strain>
    </source>
</reference>
<evidence type="ECO:0000313" key="2">
    <source>
        <dbReference type="Proteomes" id="UP001153069"/>
    </source>
</evidence>
<dbReference type="InterPro" id="IPR043128">
    <property type="entry name" value="Rev_trsase/Diguanyl_cyclase"/>
</dbReference>
<accession>A0A9N8D986</accession>
<evidence type="ECO:0000313" key="1">
    <source>
        <dbReference type="EMBL" id="CAB9496265.1"/>
    </source>
</evidence>
<protein>
    <submittedName>
        <fullName evidence="1">Uncharacterized protein</fullName>
    </submittedName>
</protein>
<gene>
    <name evidence="1" type="ORF">SEMRO_3_G002400.1</name>
</gene>
<proteinExistence type="predicted"/>
<dbReference type="EMBL" id="CAICTM010000003">
    <property type="protein sequence ID" value="CAB9496265.1"/>
    <property type="molecule type" value="Genomic_DNA"/>
</dbReference>
<dbReference type="AlphaFoldDB" id="A0A9N8D986"/>
<name>A0A9N8D986_9STRA</name>
<dbReference type="Gene3D" id="3.30.70.270">
    <property type="match status" value="1"/>
</dbReference>